<dbReference type="AlphaFoldDB" id="A0AAV5FGC8"/>
<proteinExistence type="predicted"/>
<evidence type="ECO:0000313" key="3">
    <source>
        <dbReference type="Proteomes" id="UP001054889"/>
    </source>
</evidence>
<evidence type="ECO:0000259" key="1">
    <source>
        <dbReference type="Pfam" id="PF03478"/>
    </source>
</evidence>
<gene>
    <name evidence="2" type="primary">gb22655</name>
    <name evidence="2" type="ORF">PR202_gb22655</name>
</gene>
<evidence type="ECO:0000313" key="2">
    <source>
        <dbReference type="EMBL" id="GJN34022.1"/>
    </source>
</evidence>
<accession>A0AAV5FGC8</accession>
<comment type="caution">
    <text evidence="2">The sequence shown here is derived from an EMBL/GenBank/DDBJ whole genome shotgun (WGS) entry which is preliminary data.</text>
</comment>
<reference evidence="2" key="2">
    <citation type="submission" date="2021-12" db="EMBL/GenBank/DDBJ databases">
        <title>Resequencing data analysis of finger millet.</title>
        <authorList>
            <person name="Hatakeyama M."/>
            <person name="Aluri S."/>
            <person name="Balachadran M.T."/>
            <person name="Sivarajan S.R."/>
            <person name="Poveda L."/>
            <person name="Shimizu-Inatsugi R."/>
            <person name="Schlapbach R."/>
            <person name="Sreeman S.M."/>
            <person name="Shimizu K.K."/>
        </authorList>
    </citation>
    <scope>NUCLEOTIDE SEQUENCE</scope>
</reference>
<keyword evidence="3" id="KW-1185">Reference proteome</keyword>
<feature type="domain" description="KIB1-4 beta-propeller" evidence="1">
    <location>
        <begin position="107"/>
        <end position="343"/>
    </location>
</feature>
<organism evidence="2 3">
    <name type="scientific">Eleusine coracana subsp. coracana</name>
    <dbReference type="NCBI Taxonomy" id="191504"/>
    <lineage>
        <taxon>Eukaryota</taxon>
        <taxon>Viridiplantae</taxon>
        <taxon>Streptophyta</taxon>
        <taxon>Embryophyta</taxon>
        <taxon>Tracheophyta</taxon>
        <taxon>Spermatophyta</taxon>
        <taxon>Magnoliopsida</taxon>
        <taxon>Liliopsida</taxon>
        <taxon>Poales</taxon>
        <taxon>Poaceae</taxon>
        <taxon>PACMAD clade</taxon>
        <taxon>Chloridoideae</taxon>
        <taxon>Cynodonteae</taxon>
        <taxon>Eleusininae</taxon>
        <taxon>Eleusine</taxon>
    </lineage>
</organism>
<sequence length="442" mass="48426">MGHTDGTAATELVGERHEEASFPPAPPFPYGGCVGDGRLEGLGSLVPELMDLVAARVLAADVVDYMALRAVCARWRASSPSPRDPTLRDPRLRPHGWVALCDGNGVRLADACELRGHRIVSFTDGLLILLDKATTAVRVLHPFTRVVVDLPPIAPVFDHMVEDQQSRAWMKAAVCASEVSSDSIAVVAWFPIAPGVVVAEPTLPFWHVVSRDIELAAAVPFQGRLYGVIGNQRQVVQLYPQCQSPCIADIPNTFGIPQTNAFFLVESAARLMLILRHFFYCKGSNGGYGPCRFAMFEVDTVGHQGLVPVSSLGDRALFLTPYRCLSVSQNDMPSICANAIYFRSGNADPVSLYSVSSETFEQISTLSIIHDLSKRIRPSVRPFTLADHLLIFATIVSGRSRGLMFHEYHCIPRSRKKLFKKLKAQDREVQIPGLDGSSSRSE</sequence>
<dbReference type="PANTHER" id="PTHR33165">
    <property type="entry name" value="F-BOX DOMAIN CONTAINING PROTEIN-LIKE-RELATED"/>
    <property type="match status" value="1"/>
</dbReference>
<name>A0AAV5FGC8_ELECO</name>
<protein>
    <recommendedName>
        <fullName evidence="1">KIB1-4 beta-propeller domain-containing protein</fullName>
    </recommendedName>
</protein>
<dbReference type="EMBL" id="BQKI01000085">
    <property type="protein sequence ID" value="GJN34022.1"/>
    <property type="molecule type" value="Genomic_DNA"/>
</dbReference>
<dbReference type="Proteomes" id="UP001054889">
    <property type="component" value="Unassembled WGS sequence"/>
</dbReference>
<dbReference type="InterPro" id="IPR005174">
    <property type="entry name" value="KIB1-4_b-propeller"/>
</dbReference>
<dbReference type="PANTHER" id="PTHR33165:SF72">
    <property type="entry name" value="F-BOX DOMAIN-CONTAINING PROTEIN"/>
    <property type="match status" value="1"/>
</dbReference>
<reference evidence="2" key="1">
    <citation type="journal article" date="2018" name="DNA Res.">
        <title>Multiple hybrid de novo genome assembly of finger millet, an orphan allotetraploid crop.</title>
        <authorList>
            <person name="Hatakeyama M."/>
            <person name="Aluri S."/>
            <person name="Balachadran M.T."/>
            <person name="Sivarajan S.R."/>
            <person name="Patrignani A."/>
            <person name="Gruter S."/>
            <person name="Poveda L."/>
            <person name="Shimizu-Inatsugi R."/>
            <person name="Baeten J."/>
            <person name="Francoijs K.J."/>
            <person name="Nataraja K.N."/>
            <person name="Reddy Y.A.N."/>
            <person name="Phadnis S."/>
            <person name="Ravikumar R.L."/>
            <person name="Schlapbach R."/>
            <person name="Sreeman S.M."/>
            <person name="Shimizu K.K."/>
        </authorList>
    </citation>
    <scope>NUCLEOTIDE SEQUENCE</scope>
</reference>
<dbReference type="Pfam" id="PF03478">
    <property type="entry name" value="Beta-prop_KIB1-4"/>
    <property type="match status" value="1"/>
</dbReference>